<keyword evidence="3" id="KW-1003">Cell membrane</keyword>
<dbReference type="InterPro" id="IPR022346">
    <property type="entry name" value="T2SS_GspH"/>
</dbReference>
<keyword evidence="6" id="KW-0812">Transmembrane</keyword>
<keyword evidence="7" id="KW-1133">Transmembrane helix</keyword>
<keyword evidence="8" id="KW-0472">Membrane</keyword>
<protein>
    <recommendedName>
        <fullName evidence="2">Type II secretion system protein H</fullName>
    </recommendedName>
    <alternativeName>
        <fullName evidence="10">General secretion pathway protein H</fullName>
    </alternativeName>
</protein>
<organism evidence="12 13">
    <name type="scientific">Marinobacter salsuginis</name>
    <dbReference type="NCBI Taxonomy" id="418719"/>
    <lineage>
        <taxon>Bacteria</taxon>
        <taxon>Pseudomonadati</taxon>
        <taxon>Pseudomonadota</taxon>
        <taxon>Gammaproteobacteria</taxon>
        <taxon>Pseudomonadales</taxon>
        <taxon>Marinobacteraceae</taxon>
        <taxon>Marinobacter</taxon>
    </lineage>
</organism>
<feature type="domain" description="General secretion pathway GspH" evidence="11">
    <location>
        <begin position="56"/>
        <end position="161"/>
    </location>
</feature>
<evidence type="ECO:0000313" key="12">
    <source>
        <dbReference type="EMBL" id="GBO87545.1"/>
    </source>
</evidence>
<dbReference type="SUPFAM" id="SSF54523">
    <property type="entry name" value="Pili subunits"/>
    <property type="match status" value="1"/>
</dbReference>
<comment type="similarity">
    <text evidence="9">Belongs to the GSP H family.</text>
</comment>
<dbReference type="Gene3D" id="3.55.40.10">
    <property type="entry name" value="minor pseudopilin epsh domain"/>
    <property type="match status" value="1"/>
</dbReference>
<evidence type="ECO:0000256" key="3">
    <source>
        <dbReference type="ARBA" id="ARBA00022475"/>
    </source>
</evidence>
<evidence type="ECO:0000256" key="9">
    <source>
        <dbReference type="ARBA" id="ARBA00025772"/>
    </source>
</evidence>
<dbReference type="NCBIfam" id="TIGR02532">
    <property type="entry name" value="IV_pilin_GFxxxE"/>
    <property type="match status" value="1"/>
</dbReference>
<dbReference type="PROSITE" id="PS00409">
    <property type="entry name" value="PROKAR_NTER_METHYL"/>
    <property type="match status" value="1"/>
</dbReference>
<name>A0A5M3PX30_9GAMM</name>
<dbReference type="Proteomes" id="UP000387223">
    <property type="component" value="Unassembled WGS sequence"/>
</dbReference>
<evidence type="ECO:0000256" key="1">
    <source>
        <dbReference type="ARBA" id="ARBA00004377"/>
    </source>
</evidence>
<evidence type="ECO:0000256" key="8">
    <source>
        <dbReference type="ARBA" id="ARBA00023136"/>
    </source>
</evidence>
<comment type="caution">
    <text evidence="12">The sequence shown here is derived from an EMBL/GenBank/DDBJ whole genome shotgun (WGS) entry which is preliminary data.</text>
</comment>
<dbReference type="Pfam" id="PF12019">
    <property type="entry name" value="GspH"/>
    <property type="match status" value="1"/>
</dbReference>
<evidence type="ECO:0000259" key="11">
    <source>
        <dbReference type="Pfam" id="PF12019"/>
    </source>
</evidence>
<accession>A0A5M3PX30</accession>
<evidence type="ECO:0000256" key="7">
    <source>
        <dbReference type="ARBA" id="ARBA00022989"/>
    </source>
</evidence>
<dbReference type="InterPro" id="IPR012902">
    <property type="entry name" value="N_methyl_site"/>
</dbReference>
<dbReference type="GO" id="GO:0015628">
    <property type="term" value="P:protein secretion by the type II secretion system"/>
    <property type="evidence" value="ECO:0007669"/>
    <property type="project" value="InterPro"/>
</dbReference>
<evidence type="ECO:0000256" key="6">
    <source>
        <dbReference type="ARBA" id="ARBA00022692"/>
    </source>
</evidence>
<dbReference type="AlphaFoldDB" id="A0A5M3PX30"/>
<evidence type="ECO:0000313" key="13">
    <source>
        <dbReference type="Proteomes" id="UP000387223"/>
    </source>
</evidence>
<evidence type="ECO:0000256" key="5">
    <source>
        <dbReference type="ARBA" id="ARBA00022519"/>
    </source>
</evidence>
<dbReference type="GO" id="GO:0015627">
    <property type="term" value="C:type II protein secretion system complex"/>
    <property type="evidence" value="ECO:0007669"/>
    <property type="project" value="InterPro"/>
</dbReference>
<gene>
    <name evidence="12" type="ORF">MSSD14B_12130</name>
</gene>
<evidence type="ECO:0000256" key="4">
    <source>
        <dbReference type="ARBA" id="ARBA00022481"/>
    </source>
</evidence>
<keyword evidence="4" id="KW-0488">Methylation</keyword>
<dbReference type="EMBL" id="BGZI01000005">
    <property type="protein sequence ID" value="GBO87545.1"/>
    <property type="molecule type" value="Genomic_DNA"/>
</dbReference>
<dbReference type="InterPro" id="IPR045584">
    <property type="entry name" value="Pilin-like"/>
</dbReference>
<proteinExistence type="inferred from homology"/>
<dbReference type="Pfam" id="PF07963">
    <property type="entry name" value="N_methyl"/>
    <property type="match status" value="1"/>
</dbReference>
<keyword evidence="5" id="KW-0997">Cell inner membrane</keyword>
<evidence type="ECO:0000256" key="10">
    <source>
        <dbReference type="ARBA" id="ARBA00030775"/>
    </source>
</evidence>
<comment type="subcellular location">
    <subcellularLocation>
        <location evidence="1">Cell inner membrane</location>
        <topology evidence="1">Single-pass membrane protein</topology>
    </subcellularLocation>
</comment>
<sequence>MFANRHGSQNMYNHIKTRGFTLVELVVTLSLVTLLAGLAQTSWTQLLVSNRHRDLTQDIQRMFATARSHAIHSKTLTTICPLSPERRCTDDWTLPVAVFPDRNNDKRPDDDHIHQIFKLNNGHSNIYSRTAGRGYFQLAADAMSHGTMGSLIACSRRADGRTQMSYLALNIGGRIRVVHDDDGDGKIRLPWGASVACPNP</sequence>
<evidence type="ECO:0000256" key="2">
    <source>
        <dbReference type="ARBA" id="ARBA00021549"/>
    </source>
</evidence>
<reference evidence="12 13" key="1">
    <citation type="journal article" date="2019" name="J. Gen. Appl. Microbiol.">
        <title>Aerobic degradation of cis-dichloroethene by the marine bacterium Marinobacter salsuginis strain 5N-3.</title>
        <authorList>
            <person name="Inoue Y."/>
            <person name="Fukunaga Y."/>
            <person name="Katsumata H."/>
            <person name="Ohji S."/>
            <person name="Hosoyama A."/>
            <person name="Mori K."/>
            <person name="Ando K."/>
        </authorList>
    </citation>
    <scope>NUCLEOTIDE SEQUENCE [LARGE SCALE GENOMIC DNA]</scope>
    <source>
        <strain evidence="12 13">NBRC 109114</strain>
    </source>
</reference>
<dbReference type="GO" id="GO:0005886">
    <property type="term" value="C:plasma membrane"/>
    <property type="evidence" value="ECO:0007669"/>
    <property type="project" value="UniProtKB-SubCell"/>
</dbReference>